<protein>
    <recommendedName>
        <fullName evidence="5">Peptidase M24 domain-containing protein</fullName>
    </recommendedName>
</protein>
<evidence type="ECO:0000259" key="1">
    <source>
        <dbReference type="Pfam" id="PF00557"/>
    </source>
</evidence>
<sequence>MYFPYDEYESRWNTVLDAMRQRGFDWALIWGRSGGTFERCNDILYLSNYYSSQSGHEYDSSEWMGVSFSAMLLGGQDLPEMIVDEPDFPADLLPLPASNVTWEPQLIEGVAKLIRSKPISRIAMVGTDFLPVKYARLLEAELPGVEFVEADDLVREVRKHKSPRELDCYREIGVKVTAAMDVMVHAATKGGVTQAEVAALGAAELMRHGGVPHMVPVSSGPTMFQHCGDPILGFSPNVMLEKGDMVRMWIYGPAFQGYWSDPGRTVIVGGRGTARQRQLIENANHIITTLMNEIRPGRKFSEIAALGNELRASMDTEEDQPGKMWPIYGHGVGLFWEDPWLTAAAANPTGPDPVFHEGQTYSTETFLHWSDVGSAGVEQNFIVWENGNELLTTTDLVNW</sequence>
<dbReference type="AlphaFoldDB" id="A0A132PBB2"/>
<comment type="caution">
    <text evidence="3">The sequence shown here is derived from an EMBL/GenBank/DDBJ whole genome shotgun (WGS) entry which is preliminary data.</text>
</comment>
<dbReference type="InterPro" id="IPR000587">
    <property type="entry name" value="Creatinase_N"/>
</dbReference>
<dbReference type="InterPro" id="IPR050659">
    <property type="entry name" value="Peptidase_M24B"/>
</dbReference>
<dbReference type="EMBL" id="LGTW01000040">
    <property type="protein sequence ID" value="KWX19608.1"/>
    <property type="molecule type" value="Genomic_DNA"/>
</dbReference>
<name>A0A132PBB2_9MYCO</name>
<dbReference type="Pfam" id="PF01321">
    <property type="entry name" value="Creatinase_N"/>
    <property type="match status" value="1"/>
</dbReference>
<dbReference type="SUPFAM" id="SSF53092">
    <property type="entry name" value="Creatinase/prolidase N-terminal domain"/>
    <property type="match status" value="1"/>
</dbReference>
<dbReference type="Proteomes" id="UP000070612">
    <property type="component" value="Unassembled WGS sequence"/>
</dbReference>
<keyword evidence="4" id="KW-1185">Reference proteome</keyword>
<dbReference type="Gene3D" id="3.40.350.10">
    <property type="entry name" value="Creatinase/prolidase N-terminal domain"/>
    <property type="match status" value="1"/>
</dbReference>
<organism evidence="3 4">
    <name type="scientific">Mycolicibacterium wolinskyi</name>
    <dbReference type="NCBI Taxonomy" id="59750"/>
    <lineage>
        <taxon>Bacteria</taxon>
        <taxon>Bacillati</taxon>
        <taxon>Actinomycetota</taxon>
        <taxon>Actinomycetes</taxon>
        <taxon>Mycobacteriales</taxon>
        <taxon>Mycobacteriaceae</taxon>
        <taxon>Mycolicibacterium</taxon>
    </lineage>
</organism>
<accession>A0A132PBB2</accession>
<dbReference type="InterPro" id="IPR029149">
    <property type="entry name" value="Creatin/AminoP/Spt16_N"/>
</dbReference>
<evidence type="ECO:0000313" key="3">
    <source>
        <dbReference type="EMBL" id="KWX19608.1"/>
    </source>
</evidence>
<evidence type="ECO:0000313" key="4">
    <source>
        <dbReference type="Proteomes" id="UP000070612"/>
    </source>
</evidence>
<evidence type="ECO:0008006" key="5">
    <source>
        <dbReference type="Google" id="ProtNLM"/>
    </source>
</evidence>
<dbReference type="RefSeq" id="WP_067859616.1">
    <property type="nucleotide sequence ID" value="NZ_LGTW01000040.1"/>
</dbReference>
<evidence type="ECO:0000259" key="2">
    <source>
        <dbReference type="Pfam" id="PF01321"/>
    </source>
</evidence>
<dbReference type="CDD" id="cd01066">
    <property type="entry name" value="APP_MetAP"/>
    <property type="match status" value="1"/>
</dbReference>
<dbReference type="Gene3D" id="3.90.230.10">
    <property type="entry name" value="Creatinase/methionine aminopeptidase superfamily"/>
    <property type="match status" value="1"/>
</dbReference>
<dbReference type="SUPFAM" id="SSF55920">
    <property type="entry name" value="Creatinase/aminopeptidase"/>
    <property type="match status" value="1"/>
</dbReference>
<gene>
    <name evidence="3" type="ORF">AFM11_35020</name>
</gene>
<dbReference type="Pfam" id="PF00557">
    <property type="entry name" value="Peptidase_M24"/>
    <property type="match status" value="1"/>
</dbReference>
<dbReference type="InterPro" id="IPR036005">
    <property type="entry name" value="Creatinase/aminopeptidase-like"/>
</dbReference>
<dbReference type="PATRIC" id="fig|59750.3.peg.5733"/>
<feature type="domain" description="Peptidase M24" evidence="1">
    <location>
        <begin position="168"/>
        <end position="383"/>
    </location>
</feature>
<feature type="domain" description="Creatinase N-terminal" evidence="2">
    <location>
        <begin position="11"/>
        <end position="159"/>
    </location>
</feature>
<proteinExistence type="predicted"/>
<dbReference type="PANTHER" id="PTHR46112">
    <property type="entry name" value="AMINOPEPTIDASE"/>
    <property type="match status" value="1"/>
</dbReference>
<reference evidence="3 4" key="1">
    <citation type="submission" date="2015-07" db="EMBL/GenBank/DDBJ databases">
        <title>A draft genome sequence of Mycobacterium wolinskyi.</title>
        <authorList>
            <person name="de Man T.J."/>
            <person name="Perry K.A."/>
            <person name="Coulliette A.D."/>
            <person name="Jensen B."/>
            <person name="Toney N.C."/>
            <person name="Limbago B.M."/>
            <person name="Noble-Wang J."/>
        </authorList>
    </citation>
    <scope>NUCLEOTIDE SEQUENCE [LARGE SCALE GENOMIC DNA]</scope>
    <source>
        <strain evidence="3 4">CDC_01</strain>
    </source>
</reference>
<dbReference type="PANTHER" id="PTHR46112:SF2">
    <property type="entry name" value="XAA-PRO AMINOPEPTIDASE P-RELATED"/>
    <property type="match status" value="1"/>
</dbReference>
<dbReference type="InterPro" id="IPR000994">
    <property type="entry name" value="Pept_M24"/>
</dbReference>